<evidence type="ECO:0000313" key="3">
    <source>
        <dbReference type="Proteomes" id="UP000272729"/>
    </source>
</evidence>
<evidence type="ECO:0000256" key="1">
    <source>
        <dbReference type="SAM" id="Phobius"/>
    </source>
</evidence>
<sequence length="99" mass="10722">MTFMVCREAWSADIGYPCGDHTMTRAPGLRPSDPATPSPATDATDRALFLLAATFVVIATTDLVIGICITELWPYLVAALCGLAASALTWLRRRSRVDH</sequence>
<dbReference type="AlphaFoldDB" id="A0A495X9J0"/>
<keyword evidence="3" id="KW-1185">Reference proteome</keyword>
<dbReference type="Proteomes" id="UP000272729">
    <property type="component" value="Unassembled WGS sequence"/>
</dbReference>
<protein>
    <submittedName>
        <fullName evidence="2">Uncharacterized protein</fullName>
    </submittedName>
</protein>
<reference evidence="2 3" key="1">
    <citation type="submission" date="2018-10" db="EMBL/GenBank/DDBJ databases">
        <title>Sequencing the genomes of 1000 actinobacteria strains.</title>
        <authorList>
            <person name="Klenk H.-P."/>
        </authorList>
    </citation>
    <scope>NUCLEOTIDE SEQUENCE [LARGE SCALE GENOMIC DNA]</scope>
    <source>
        <strain evidence="2 3">DSM 43911</strain>
    </source>
</reference>
<proteinExistence type="predicted"/>
<gene>
    <name evidence="2" type="ORF">DFJ66_2477</name>
</gene>
<keyword evidence="1" id="KW-1133">Transmembrane helix</keyword>
<accession>A0A495X9J0</accession>
<keyword evidence="1" id="KW-0472">Membrane</keyword>
<evidence type="ECO:0000313" key="2">
    <source>
        <dbReference type="EMBL" id="RKT69273.1"/>
    </source>
</evidence>
<dbReference type="RefSeq" id="WP_170199303.1">
    <property type="nucleotide sequence ID" value="NZ_JBIUBA010000002.1"/>
</dbReference>
<organism evidence="2 3">
    <name type="scientific">Saccharothrix variisporea</name>
    <dbReference type="NCBI Taxonomy" id="543527"/>
    <lineage>
        <taxon>Bacteria</taxon>
        <taxon>Bacillati</taxon>
        <taxon>Actinomycetota</taxon>
        <taxon>Actinomycetes</taxon>
        <taxon>Pseudonocardiales</taxon>
        <taxon>Pseudonocardiaceae</taxon>
        <taxon>Saccharothrix</taxon>
    </lineage>
</organism>
<name>A0A495X9J0_9PSEU</name>
<comment type="caution">
    <text evidence="2">The sequence shown here is derived from an EMBL/GenBank/DDBJ whole genome shotgun (WGS) entry which is preliminary data.</text>
</comment>
<feature type="transmembrane region" description="Helical" evidence="1">
    <location>
        <begin position="73"/>
        <end position="91"/>
    </location>
</feature>
<dbReference type="EMBL" id="RBXR01000001">
    <property type="protein sequence ID" value="RKT69273.1"/>
    <property type="molecule type" value="Genomic_DNA"/>
</dbReference>
<feature type="transmembrane region" description="Helical" evidence="1">
    <location>
        <begin position="47"/>
        <end position="67"/>
    </location>
</feature>
<keyword evidence="1" id="KW-0812">Transmembrane</keyword>